<comment type="similarity">
    <text evidence="2">Belongs to the peptidase S54 family.</text>
</comment>
<evidence type="ECO:0000256" key="7">
    <source>
        <dbReference type="ARBA" id="ARBA00022989"/>
    </source>
</evidence>
<keyword evidence="7 10" id="KW-1133">Transmembrane helix</keyword>
<dbReference type="EMBL" id="SLWV01000015">
    <property type="protein sequence ID" value="TCO73624.1"/>
    <property type="molecule type" value="Genomic_DNA"/>
</dbReference>
<keyword evidence="4" id="KW-0677">Repeat</keyword>
<name>A0A4R2KJZ1_9FIRM</name>
<keyword evidence="8 10" id="KW-0472">Membrane</keyword>
<dbReference type="PROSITE" id="PS50293">
    <property type="entry name" value="TPR_REGION"/>
    <property type="match status" value="1"/>
</dbReference>
<dbReference type="GO" id="GO:0016020">
    <property type="term" value="C:membrane"/>
    <property type="evidence" value="ECO:0007669"/>
    <property type="project" value="UniProtKB-SubCell"/>
</dbReference>
<feature type="transmembrane region" description="Helical" evidence="10">
    <location>
        <begin position="179"/>
        <end position="198"/>
    </location>
</feature>
<keyword evidence="3 10" id="KW-0812">Transmembrane</keyword>
<dbReference type="SUPFAM" id="SSF48452">
    <property type="entry name" value="TPR-like"/>
    <property type="match status" value="1"/>
</dbReference>
<dbReference type="Pfam" id="PF07719">
    <property type="entry name" value="TPR_2"/>
    <property type="match status" value="1"/>
</dbReference>
<organism evidence="12 13">
    <name type="scientific">Marinisporobacter balticus</name>
    <dbReference type="NCBI Taxonomy" id="2018667"/>
    <lineage>
        <taxon>Bacteria</taxon>
        <taxon>Bacillati</taxon>
        <taxon>Bacillota</taxon>
        <taxon>Clostridia</taxon>
        <taxon>Peptostreptococcales</taxon>
        <taxon>Thermotaleaceae</taxon>
        <taxon>Marinisporobacter</taxon>
    </lineage>
</organism>
<dbReference type="Pfam" id="PF01694">
    <property type="entry name" value="Rhomboid"/>
    <property type="match status" value="1"/>
</dbReference>
<keyword evidence="13" id="KW-1185">Reference proteome</keyword>
<feature type="domain" description="Peptidase S54 rhomboid" evidence="11">
    <location>
        <begin position="222"/>
        <end position="355"/>
    </location>
</feature>
<gene>
    <name evidence="12" type="ORF">EV214_11513</name>
</gene>
<evidence type="ECO:0000313" key="12">
    <source>
        <dbReference type="EMBL" id="TCO73624.1"/>
    </source>
</evidence>
<feature type="repeat" description="TPR" evidence="9">
    <location>
        <begin position="427"/>
        <end position="460"/>
    </location>
</feature>
<evidence type="ECO:0000256" key="8">
    <source>
        <dbReference type="ARBA" id="ARBA00023136"/>
    </source>
</evidence>
<evidence type="ECO:0000313" key="13">
    <source>
        <dbReference type="Proteomes" id="UP000294919"/>
    </source>
</evidence>
<dbReference type="InterPro" id="IPR035952">
    <property type="entry name" value="Rhomboid-like_sf"/>
</dbReference>
<dbReference type="OrthoDB" id="9813074at2"/>
<evidence type="ECO:0000256" key="3">
    <source>
        <dbReference type="ARBA" id="ARBA00022692"/>
    </source>
</evidence>
<dbReference type="Proteomes" id="UP000294919">
    <property type="component" value="Unassembled WGS sequence"/>
</dbReference>
<feature type="transmembrane region" description="Helical" evidence="10">
    <location>
        <begin position="263"/>
        <end position="281"/>
    </location>
</feature>
<comment type="caution">
    <text evidence="12">The sequence shown here is derived from an EMBL/GenBank/DDBJ whole genome shotgun (WGS) entry which is preliminary data.</text>
</comment>
<accession>A0A4R2KJZ1</accession>
<proteinExistence type="inferred from homology"/>
<evidence type="ECO:0000256" key="4">
    <source>
        <dbReference type="ARBA" id="ARBA00022737"/>
    </source>
</evidence>
<keyword evidence="5" id="KW-0378">Hydrolase</keyword>
<keyword evidence="12" id="KW-0645">Protease</keyword>
<dbReference type="InterPro" id="IPR011990">
    <property type="entry name" value="TPR-like_helical_dom_sf"/>
</dbReference>
<evidence type="ECO:0000256" key="6">
    <source>
        <dbReference type="ARBA" id="ARBA00022803"/>
    </source>
</evidence>
<keyword evidence="6 9" id="KW-0802">TPR repeat</keyword>
<dbReference type="AlphaFoldDB" id="A0A4R2KJZ1"/>
<evidence type="ECO:0000259" key="11">
    <source>
        <dbReference type="Pfam" id="PF01694"/>
    </source>
</evidence>
<dbReference type="InterPro" id="IPR050925">
    <property type="entry name" value="Rhomboid_protease_S54"/>
</dbReference>
<dbReference type="GO" id="GO:0004252">
    <property type="term" value="F:serine-type endopeptidase activity"/>
    <property type="evidence" value="ECO:0007669"/>
    <property type="project" value="InterPro"/>
</dbReference>
<dbReference type="SMART" id="SM00028">
    <property type="entry name" value="TPR"/>
    <property type="match status" value="2"/>
</dbReference>
<feature type="transmembrane region" description="Helical" evidence="10">
    <location>
        <begin position="368"/>
        <end position="388"/>
    </location>
</feature>
<sequence length="473" mass="55264">MIRTISLMMKYFIEQKEFFLYPYKEIKSIFDIVLSKQIWFSHFFIDFIHQDFFNASIDYQKSIIYNQYAEIKLKNKYRKLFFYKVILVQDPNHYSTEHLEELFSWLKTEKIHVNLIVMDSSSNKVLTIFSNFKDQENIESFIKENIGHIHNKDIEEINLLEIEKTTKEKKGYYFAPKKAYFTSIFMALNILYFIYISMSGSTTDISHIIQFGAKYNPLIADGQYFRLITSMFIHIGVLHLLLNTYALKILGKDVEFMYGSLKFILIYLLAGIFGSLASFLFSNAVSAGASGAIFGLMGAYLYFGIRKPTIFSSRYGMNIITMLILNIVFGLTNSNIDNFAHLGGLMGGFFTSYALGLKGEKIFKLKQMLFQILIIIFIITTLFTGVNIHQQSWEYHLHKGVNYLKEKDFEHAELQFEEGLKKNENISEFYFYLAYSHYQQGNRDTAIQYLKKTLSIDPNDQMAKNFLNDIQNE</sequence>
<dbReference type="Gene3D" id="1.25.40.10">
    <property type="entry name" value="Tetratricopeptide repeat domain"/>
    <property type="match status" value="1"/>
</dbReference>
<dbReference type="PANTHER" id="PTHR43731:SF14">
    <property type="entry name" value="PRESENILIN-ASSOCIATED RHOMBOID-LIKE PROTEIN, MITOCHONDRIAL"/>
    <property type="match status" value="1"/>
</dbReference>
<dbReference type="Gene3D" id="1.20.1540.10">
    <property type="entry name" value="Rhomboid-like"/>
    <property type="match status" value="1"/>
</dbReference>
<dbReference type="InterPro" id="IPR019734">
    <property type="entry name" value="TPR_rpt"/>
</dbReference>
<feature type="transmembrane region" description="Helical" evidence="10">
    <location>
        <begin position="315"/>
        <end position="332"/>
    </location>
</feature>
<feature type="transmembrane region" description="Helical" evidence="10">
    <location>
        <begin position="287"/>
        <end position="303"/>
    </location>
</feature>
<dbReference type="SUPFAM" id="SSF144091">
    <property type="entry name" value="Rhomboid-like"/>
    <property type="match status" value="1"/>
</dbReference>
<reference evidence="12 13" key="1">
    <citation type="submission" date="2019-03" db="EMBL/GenBank/DDBJ databases">
        <title>Genomic Encyclopedia of Type Strains, Phase IV (KMG-IV): sequencing the most valuable type-strain genomes for metagenomic binning, comparative biology and taxonomic classification.</title>
        <authorList>
            <person name="Goeker M."/>
        </authorList>
    </citation>
    <scope>NUCLEOTIDE SEQUENCE [LARGE SCALE GENOMIC DNA]</scope>
    <source>
        <strain evidence="12 13">DSM 102940</strain>
    </source>
</reference>
<comment type="subcellular location">
    <subcellularLocation>
        <location evidence="1">Membrane</location>
        <topology evidence="1">Multi-pass membrane protein</topology>
    </subcellularLocation>
</comment>
<dbReference type="RefSeq" id="WP_132245770.1">
    <property type="nucleotide sequence ID" value="NZ_SLWV01000015.1"/>
</dbReference>
<evidence type="ECO:0000256" key="2">
    <source>
        <dbReference type="ARBA" id="ARBA00009045"/>
    </source>
</evidence>
<dbReference type="PROSITE" id="PS50005">
    <property type="entry name" value="TPR"/>
    <property type="match status" value="1"/>
</dbReference>
<dbReference type="InterPro" id="IPR022764">
    <property type="entry name" value="Peptidase_S54_rhomboid_dom"/>
</dbReference>
<evidence type="ECO:0000256" key="5">
    <source>
        <dbReference type="ARBA" id="ARBA00022801"/>
    </source>
</evidence>
<dbReference type="GO" id="GO:0006508">
    <property type="term" value="P:proteolysis"/>
    <property type="evidence" value="ECO:0007669"/>
    <property type="project" value="UniProtKB-KW"/>
</dbReference>
<evidence type="ECO:0000256" key="10">
    <source>
        <dbReference type="SAM" id="Phobius"/>
    </source>
</evidence>
<evidence type="ECO:0000256" key="9">
    <source>
        <dbReference type="PROSITE-ProRule" id="PRU00339"/>
    </source>
</evidence>
<dbReference type="PANTHER" id="PTHR43731">
    <property type="entry name" value="RHOMBOID PROTEASE"/>
    <property type="match status" value="1"/>
</dbReference>
<evidence type="ECO:0000256" key="1">
    <source>
        <dbReference type="ARBA" id="ARBA00004141"/>
    </source>
</evidence>
<feature type="transmembrane region" description="Helical" evidence="10">
    <location>
        <begin position="224"/>
        <end position="242"/>
    </location>
</feature>
<dbReference type="InterPro" id="IPR013105">
    <property type="entry name" value="TPR_2"/>
</dbReference>
<protein>
    <submittedName>
        <fullName evidence="12">Rhomboid protease GluP</fullName>
    </submittedName>
</protein>